<dbReference type="EMBL" id="MN739563">
    <property type="protein sequence ID" value="QHT13102.1"/>
    <property type="molecule type" value="Genomic_DNA"/>
</dbReference>
<dbReference type="AlphaFoldDB" id="A0A6C0D9R6"/>
<proteinExistence type="predicted"/>
<evidence type="ECO:0000313" key="1">
    <source>
        <dbReference type="EMBL" id="QHT13102.1"/>
    </source>
</evidence>
<accession>A0A6C0D9R6</accession>
<name>A0A6C0D9R6_9ZZZZ</name>
<reference evidence="1" key="1">
    <citation type="journal article" date="2020" name="Nature">
        <title>Giant virus diversity and host interactions through global metagenomics.</title>
        <authorList>
            <person name="Schulz F."/>
            <person name="Roux S."/>
            <person name="Paez-Espino D."/>
            <person name="Jungbluth S."/>
            <person name="Walsh D.A."/>
            <person name="Denef V.J."/>
            <person name="McMahon K.D."/>
            <person name="Konstantinidis K.T."/>
            <person name="Eloe-Fadrosh E.A."/>
            <person name="Kyrpides N.C."/>
            <person name="Woyke T."/>
        </authorList>
    </citation>
    <scope>NUCLEOTIDE SEQUENCE</scope>
    <source>
        <strain evidence="1">GVMAG-M-3300023174-131</strain>
    </source>
</reference>
<protein>
    <submittedName>
        <fullName evidence="1">Uncharacterized protein</fullName>
    </submittedName>
</protein>
<organism evidence="1">
    <name type="scientific">viral metagenome</name>
    <dbReference type="NCBI Taxonomy" id="1070528"/>
    <lineage>
        <taxon>unclassified sequences</taxon>
        <taxon>metagenomes</taxon>
        <taxon>organismal metagenomes</taxon>
    </lineage>
</organism>
<sequence length="48" mass="5717">MIGKLLIKLFLLNLNMQKFTHHIKTILKDNTLGFEPYDKKLKKAYLKI</sequence>